<gene>
    <name evidence="2" type="ORF">LLY24_15465</name>
</gene>
<dbReference type="EMBL" id="JAJISC010000007">
    <property type="protein sequence ID" value="MCS2610715.1"/>
    <property type="molecule type" value="Genomic_DNA"/>
</dbReference>
<dbReference type="Pfam" id="PF22752">
    <property type="entry name" value="DUF488-N3i"/>
    <property type="match status" value="1"/>
</dbReference>
<dbReference type="Proteomes" id="UP001165542">
    <property type="component" value="Unassembled WGS sequence"/>
</dbReference>
<protein>
    <submittedName>
        <fullName evidence="2">DUF488 family protein</fullName>
    </submittedName>
</protein>
<sequence length="141" mass="16049">MGYEIKLKRVYAAAESSDGARVLVDRLWPRGKPRDALALTDWYRQAAPSSALRRAYHSEAISEASFNTRYRLELKEAPELLVPLLRHARQGTLTLLTATRQLEHSHLPLLRERLLQMLDEEDRSDQELASSPCLMDGHAAE</sequence>
<name>A0ABT2EHZ7_9GAMM</name>
<dbReference type="PANTHER" id="PTHR36849:SF1">
    <property type="entry name" value="CYTOPLASMIC PROTEIN"/>
    <property type="match status" value="1"/>
</dbReference>
<dbReference type="PANTHER" id="PTHR36849">
    <property type="entry name" value="CYTOPLASMIC PROTEIN-RELATED"/>
    <property type="match status" value="1"/>
</dbReference>
<organism evidence="2 3">
    <name type="scientific">Halomonas dongshanensis</name>
    <dbReference type="NCBI Taxonomy" id="2890835"/>
    <lineage>
        <taxon>Bacteria</taxon>
        <taxon>Pseudomonadati</taxon>
        <taxon>Pseudomonadota</taxon>
        <taxon>Gammaproteobacteria</taxon>
        <taxon>Oceanospirillales</taxon>
        <taxon>Halomonadaceae</taxon>
        <taxon>Halomonas</taxon>
    </lineage>
</organism>
<dbReference type="InterPro" id="IPR052552">
    <property type="entry name" value="YeaO-like"/>
</dbReference>
<evidence type="ECO:0000256" key="1">
    <source>
        <dbReference type="SAM" id="MobiDB-lite"/>
    </source>
</evidence>
<comment type="caution">
    <text evidence="2">The sequence shown here is derived from an EMBL/GenBank/DDBJ whole genome shotgun (WGS) entry which is preliminary data.</text>
</comment>
<evidence type="ECO:0000313" key="2">
    <source>
        <dbReference type="EMBL" id="MCS2610715.1"/>
    </source>
</evidence>
<keyword evidence="3" id="KW-1185">Reference proteome</keyword>
<evidence type="ECO:0000313" key="3">
    <source>
        <dbReference type="Proteomes" id="UP001165542"/>
    </source>
</evidence>
<feature type="region of interest" description="Disordered" evidence="1">
    <location>
        <begin position="121"/>
        <end position="141"/>
    </location>
</feature>
<accession>A0ABT2EHZ7</accession>
<proteinExistence type="predicted"/>
<dbReference type="RefSeq" id="WP_259037201.1">
    <property type="nucleotide sequence ID" value="NZ_JAJISC010000007.1"/>
</dbReference>
<reference evidence="2" key="1">
    <citation type="submission" date="2021-11" db="EMBL/GenBank/DDBJ databases">
        <title>Halomonas sp., isolated from a coastal aquaculture zone in Dongshan Bay.</title>
        <authorList>
            <person name="Lin W."/>
        </authorList>
    </citation>
    <scope>NUCLEOTIDE SEQUENCE</scope>
    <source>
        <strain evidence="2">Yzlin-01</strain>
    </source>
</reference>